<dbReference type="HOGENOM" id="CLU_2498183_0_0_1"/>
<protein>
    <recommendedName>
        <fullName evidence="4">RRM domain-containing protein</fullName>
    </recommendedName>
</protein>
<reference evidence="2" key="1">
    <citation type="submission" date="2013-12" db="EMBL/GenBank/DDBJ databases">
        <authorList>
            <person name="Genoscope - CEA"/>
        </authorList>
    </citation>
    <scope>NUCLEOTIDE SEQUENCE</scope>
    <source>
        <strain evidence="2">CBS 1993</strain>
    </source>
</reference>
<evidence type="ECO:0000256" key="1">
    <source>
        <dbReference type="SAM" id="MobiDB-lite"/>
    </source>
</evidence>
<evidence type="ECO:0008006" key="4">
    <source>
        <dbReference type="Google" id="ProtNLM"/>
    </source>
</evidence>
<feature type="region of interest" description="Disordered" evidence="1">
    <location>
        <begin position="16"/>
        <end position="50"/>
    </location>
</feature>
<proteinExistence type="predicted"/>
<dbReference type="EMBL" id="HG793130">
    <property type="protein sequence ID" value="CDK29405.1"/>
    <property type="molecule type" value="Genomic_DNA"/>
</dbReference>
<keyword evidence="3" id="KW-1185">Reference proteome</keyword>
<dbReference type="Proteomes" id="UP000019384">
    <property type="component" value="Unassembled WGS sequence"/>
</dbReference>
<dbReference type="AlphaFoldDB" id="W6MXS6"/>
<accession>W6MXS6</accession>
<reference evidence="2" key="2">
    <citation type="submission" date="2014-02" db="EMBL/GenBank/DDBJ databases">
        <title>Complete DNA sequence of /Kuraishia capsulata/ illustrates novel genomic features among budding yeasts (/Saccharomycotina/).</title>
        <authorList>
            <person name="Morales L."/>
            <person name="Noel B."/>
            <person name="Porcel B."/>
            <person name="Marcet-Houben M."/>
            <person name="Hullo M-F."/>
            <person name="Sacerdot C."/>
            <person name="Tekaia F."/>
            <person name="Leh-Louis V."/>
            <person name="Despons L."/>
            <person name="Khanna V."/>
            <person name="Aury J-M."/>
            <person name="Barbe V."/>
            <person name="Couloux A."/>
            <person name="Labadie K."/>
            <person name="Pelletier E."/>
            <person name="Souciet J-L."/>
            <person name="Boekhout T."/>
            <person name="Gabaldon T."/>
            <person name="Wincker P."/>
            <person name="Dujon B."/>
        </authorList>
    </citation>
    <scope>NUCLEOTIDE SEQUENCE</scope>
    <source>
        <strain evidence="2">CBS 1993</strain>
    </source>
</reference>
<gene>
    <name evidence="2" type="ORF">KUCA_T00005393001</name>
</gene>
<evidence type="ECO:0000313" key="2">
    <source>
        <dbReference type="EMBL" id="CDK29405.1"/>
    </source>
</evidence>
<sequence>MSAALEKSLDDIISASKKAAPRRDNKKKAVGSKVAKAPVKKQPTKAAKAAPAKARAPVLDVAAAEKVIVYGLPKDIKQDALRVCVI</sequence>
<name>W6MXS6_9ASCO</name>
<dbReference type="STRING" id="1382522.W6MXS6"/>
<dbReference type="GeneID" id="34522780"/>
<dbReference type="RefSeq" id="XP_022461392.1">
    <property type="nucleotide sequence ID" value="XM_022600585.1"/>
</dbReference>
<organism evidence="2 3">
    <name type="scientific">Kuraishia capsulata CBS 1993</name>
    <dbReference type="NCBI Taxonomy" id="1382522"/>
    <lineage>
        <taxon>Eukaryota</taxon>
        <taxon>Fungi</taxon>
        <taxon>Dikarya</taxon>
        <taxon>Ascomycota</taxon>
        <taxon>Saccharomycotina</taxon>
        <taxon>Pichiomycetes</taxon>
        <taxon>Pichiales</taxon>
        <taxon>Pichiaceae</taxon>
        <taxon>Kuraishia</taxon>
    </lineage>
</organism>
<evidence type="ECO:0000313" key="3">
    <source>
        <dbReference type="Proteomes" id="UP000019384"/>
    </source>
</evidence>